<organism evidence="1 2">
    <name type="scientific">Ganoderma sinense ZZ0214-1</name>
    <dbReference type="NCBI Taxonomy" id="1077348"/>
    <lineage>
        <taxon>Eukaryota</taxon>
        <taxon>Fungi</taxon>
        <taxon>Dikarya</taxon>
        <taxon>Basidiomycota</taxon>
        <taxon>Agaricomycotina</taxon>
        <taxon>Agaricomycetes</taxon>
        <taxon>Polyporales</taxon>
        <taxon>Polyporaceae</taxon>
        <taxon>Ganoderma</taxon>
    </lineage>
</organism>
<dbReference type="AlphaFoldDB" id="A0A2G8S3M3"/>
<keyword evidence="2" id="KW-1185">Reference proteome</keyword>
<proteinExistence type="predicted"/>
<evidence type="ECO:0000313" key="2">
    <source>
        <dbReference type="Proteomes" id="UP000230002"/>
    </source>
</evidence>
<evidence type="ECO:0000313" key="1">
    <source>
        <dbReference type="EMBL" id="PIL28361.1"/>
    </source>
</evidence>
<accession>A0A2G8S3M3</accession>
<dbReference type="SUPFAM" id="SSF50630">
    <property type="entry name" value="Acid proteases"/>
    <property type="match status" value="1"/>
</dbReference>
<reference evidence="1 2" key="1">
    <citation type="journal article" date="2015" name="Sci. Rep.">
        <title>Chromosome-level genome map provides insights into diverse defense mechanisms in the medicinal fungus Ganoderma sinense.</title>
        <authorList>
            <person name="Zhu Y."/>
            <person name="Xu J."/>
            <person name="Sun C."/>
            <person name="Zhou S."/>
            <person name="Xu H."/>
            <person name="Nelson D.R."/>
            <person name="Qian J."/>
            <person name="Song J."/>
            <person name="Luo H."/>
            <person name="Xiang L."/>
            <person name="Li Y."/>
            <person name="Xu Z."/>
            <person name="Ji A."/>
            <person name="Wang L."/>
            <person name="Lu S."/>
            <person name="Hayward A."/>
            <person name="Sun W."/>
            <person name="Li X."/>
            <person name="Schwartz D.C."/>
            <person name="Wang Y."/>
            <person name="Chen S."/>
        </authorList>
    </citation>
    <scope>NUCLEOTIDE SEQUENCE [LARGE SCALE GENOMIC DNA]</scope>
    <source>
        <strain evidence="1 2">ZZ0214-1</strain>
    </source>
</reference>
<dbReference type="EMBL" id="AYKW01000024">
    <property type="protein sequence ID" value="PIL28361.1"/>
    <property type="molecule type" value="Genomic_DNA"/>
</dbReference>
<gene>
    <name evidence="1" type="ORF">GSI_09512</name>
</gene>
<sequence length="598" mass="67458">MDTTRPHASQSESPTGRYVVLFPPKKMTAIERRLADVIRHDLRLREDSPPGIYLVAAEQGDAMRIVVKRGKNASPGSEVSESTTAVDSFLSAVSESTLETPDSSNTPFKVADTATKFSEPTFRVEDQPPQMLGSYVGLTYTDKPLENMEYDAVRDKTKGGMYRLQITIYFQGHKVAFNLQADTGANNAWLFHQKVCLLEGIKDDWRPEADKPCTITLIAETKRPAARPALPESYMPSYLAKKIDAGTPSGESFDTTSHFHYPRISYSSGRSKLVVGPMASPIDLEINNVYKWRISGSDERDTLKARFSFAICDAATAEVFGDLRVDGLIGFGPEVNMNVFNPPFRHEQDYDESTNYPSFSTALEDSLPNVDGEEGIVLFWYLNPPGFHKGPSFLAFNEFPEHLLRQKLSWTAPILIASLESRPSYRSWVVTIKKLKIHLIADKEYQEQRGYEDQELLIDFGDKGEKFCVDTGCSTTMFPPEAVYTLRTDLDRGNPYSVPEWVDLMASTVEYTFVPGFQPGRPTEEVVFVTQAHHFLCDENRQGLIWDSPWDESENHIRCILGLPCIVLNLKLESHISDSHPWLSTSQLRRLNFIVFIM</sequence>
<name>A0A2G8S3M3_9APHY</name>
<comment type="caution">
    <text evidence="1">The sequence shown here is derived from an EMBL/GenBank/DDBJ whole genome shotgun (WGS) entry which is preliminary data.</text>
</comment>
<dbReference type="Proteomes" id="UP000230002">
    <property type="component" value="Unassembled WGS sequence"/>
</dbReference>
<dbReference type="InterPro" id="IPR021109">
    <property type="entry name" value="Peptidase_aspartic_dom_sf"/>
</dbReference>
<protein>
    <submittedName>
        <fullName evidence="1">Uncharacterized protein</fullName>
    </submittedName>
</protein>
<dbReference type="Gene3D" id="2.40.70.10">
    <property type="entry name" value="Acid Proteases"/>
    <property type="match status" value="1"/>
</dbReference>